<gene>
    <name evidence="2" type="ORF">LTR82_012447</name>
</gene>
<dbReference type="Proteomes" id="UP001168146">
    <property type="component" value="Unassembled WGS sequence"/>
</dbReference>
<feature type="region of interest" description="Disordered" evidence="1">
    <location>
        <begin position="1"/>
        <end position="29"/>
    </location>
</feature>
<reference evidence="2" key="1">
    <citation type="submission" date="2021-12" db="EMBL/GenBank/DDBJ databases">
        <title>Black yeast isolated from Biological Soil Crust.</title>
        <authorList>
            <person name="Kurbessoian T."/>
        </authorList>
    </citation>
    <scope>NUCLEOTIDE SEQUENCE</scope>
    <source>
        <strain evidence="2">CCFEE 5208</strain>
    </source>
</reference>
<dbReference type="EMBL" id="JASUXU010000050">
    <property type="protein sequence ID" value="KAK0315911.1"/>
    <property type="molecule type" value="Genomic_DNA"/>
</dbReference>
<proteinExistence type="predicted"/>
<feature type="compositionally biased region" description="Basic and acidic residues" evidence="1">
    <location>
        <begin position="7"/>
        <end position="16"/>
    </location>
</feature>
<comment type="caution">
    <text evidence="2">The sequence shown here is derived from an EMBL/GenBank/DDBJ whole genome shotgun (WGS) entry which is preliminary data.</text>
</comment>
<protein>
    <submittedName>
        <fullName evidence="2">Uncharacterized protein</fullName>
    </submittedName>
</protein>
<evidence type="ECO:0000313" key="3">
    <source>
        <dbReference type="Proteomes" id="UP001168146"/>
    </source>
</evidence>
<name>A0AAN6J558_9PEZI</name>
<evidence type="ECO:0000256" key="1">
    <source>
        <dbReference type="SAM" id="MobiDB-lite"/>
    </source>
</evidence>
<accession>A0AAN6J558</accession>
<dbReference type="AlphaFoldDB" id="A0AAN6J558"/>
<sequence>METMGDDDGKDKERGSQKPQKQEQSPVRLLNLPAELQLRIFELAVCSDEPIRITGEESESDTASSDYDVDSYLNYSVINRGDAESSLGGIKSNQSDT</sequence>
<evidence type="ECO:0000313" key="2">
    <source>
        <dbReference type="EMBL" id="KAK0315911.1"/>
    </source>
</evidence>
<organism evidence="2 3">
    <name type="scientific">Friedmanniomyces endolithicus</name>
    <dbReference type="NCBI Taxonomy" id="329885"/>
    <lineage>
        <taxon>Eukaryota</taxon>
        <taxon>Fungi</taxon>
        <taxon>Dikarya</taxon>
        <taxon>Ascomycota</taxon>
        <taxon>Pezizomycotina</taxon>
        <taxon>Dothideomycetes</taxon>
        <taxon>Dothideomycetidae</taxon>
        <taxon>Mycosphaerellales</taxon>
        <taxon>Teratosphaeriaceae</taxon>
        <taxon>Friedmanniomyces</taxon>
    </lineage>
</organism>